<dbReference type="InterPro" id="IPR015943">
    <property type="entry name" value="WD40/YVTN_repeat-like_dom_sf"/>
</dbReference>
<dbReference type="SUPFAM" id="SSF50998">
    <property type="entry name" value="Quinoprotein alcohol dehydrogenase-like"/>
    <property type="match status" value="1"/>
</dbReference>
<dbReference type="InterPro" id="IPR011047">
    <property type="entry name" value="Quinoprotein_ADH-like_sf"/>
</dbReference>
<dbReference type="GO" id="GO:0007035">
    <property type="term" value="P:vacuolar acidification"/>
    <property type="evidence" value="ECO:0007669"/>
    <property type="project" value="TreeGrafter"/>
</dbReference>
<feature type="compositionally biased region" description="Basic and acidic residues" evidence="1">
    <location>
        <begin position="1259"/>
        <end position="1271"/>
    </location>
</feature>
<comment type="caution">
    <text evidence="3">The sequence shown here is derived from an EMBL/GenBank/DDBJ whole genome shotgun (WGS) entry which is preliminary data.</text>
</comment>
<organism evidence="3 4">
    <name type="scientific">Filobasidium floriforme</name>
    <dbReference type="NCBI Taxonomy" id="5210"/>
    <lineage>
        <taxon>Eukaryota</taxon>
        <taxon>Fungi</taxon>
        <taxon>Dikarya</taxon>
        <taxon>Basidiomycota</taxon>
        <taxon>Agaricomycotina</taxon>
        <taxon>Tremellomycetes</taxon>
        <taxon>Filobasidiales</taxon>
        <taxon>Filobasidiaceae</taxon>
        <taxon>Filobasidium</taxon>
    </lineage>
</organism>
<dbReference type="OrthoDB" id="342131at2759"/>
<accession>A0A8K0NSA9</accession>
<proteinExistence type="predicted"/>
<dbReference type="PANTHER" id="PTHR13950">
    <property type="entry name" value="RABCONNECTIN-RELATED"/>
    <property type="match status" value="1"/>
</dbReference>
<evidence type="ECO:0000313" key="4">
    <source>
        <dbReference type="Proteomes" id="UP000812966"/>
    </source>
</evidence>
<dbReference type="PANTHER" id="PTHR13950:SF9">
    <property type="entry name" value="RABCONNECTIN-3A"/>
    <property type="match status" value="1"/>
</dbReference>
<keyword evidence="4" id="KW-1185">Reference proteome</keyword>
<dbReference type="Gene3D" id="2.130.10.10">
    <property type="entry name" value="YVTN repeat-like/Quinoprotein amine dehydrogenase"/>
    <property type="match status" value="1"/>
</dbReference>
<feature type="region of interest" description="Disordered" evidence="1">
    <location>
        <begin position="1254"/>
        <end position="1305"/>
    </location>
</feature>
<dbReference type="Proteomes" id="UP000812966">
    <property type="component" value="Unassembled WGS sequence"/>
</dbReference>
<dbReference type="Pfam" id="PF12234">
    <property type="entry name" value="Rav1p_C"/>
    <property type="match status" value="1"/>
</dbReference>
<evidence type="ECO:0000259" key="2">
    <source>
        <dbReference type="Pfam" id="PF12234"/>
    </source>
</evidence>
<gene>
    <name evidence="3" type="ORF">FFLO_04423</name>
</gene>
<reference evidence="3" key="1">
    <citation type="submission" date="2020-04" db="EMBL/GenBank/DDBJ databases">
        <title>Analysis of mating type loci in Filobasidium floriforme.</title>
        <authorList>
            <person name="Nowrousian M."/>
        </authorList>
    </citation>
    <scope>NUCLEOTIDE SEQUENCE</scope>
    <source>
        <strain evidence="3">CBS 6242</strain>
    </source>
</reference>
<dbReference type="EMBL" id="JABELV010000093">
    <property type="protein sequence ID" value="KAG7531362.1"/>
    <property type="molecule type" value="Genomic_DNA"/>
</dbReference>
<name>A0A8K0NSA9_9TREE</name>
<feature type="compositionally biased region" description="Polar residues" evidence="1">
    <location>
        <begin position="1274"/>
        <end position="1287"/>
    </location>
</feature>
<feature type="domain" description="RAVE complex protein Rav1 C-terminal" evidence="2">
    <location>
        <begin position="615"/>
        <end position="1240"/>
    </location>
</feature>
<evidence type="ECO:0000313" key="3">
    <source>
        <dbReference type="EMBL" id="KAG7531362.1"/>
    </source>
</evidence>
<evidence type="ECO:0000256" key="1">
    <source>
        <dbReference type="SAM" id="MobiDB-lite"/>
    </source>
</evidence>
<feature type="compositionally biased region" description="Basic and acidic residues" evidence="1">
    <location>
        <begin position="1292"/>
        <end position="1302"/>
    </location>
</feature>
<dbReference type="InterPro" id="IPR022033">
    <property type="entry name" value="Rav1p_C"/>
</dbReference>
<dbReference type="InterPro" id="IPR052208">
    <property type="entry name" value="DmX-like/RAVE_component"/>
</dbReference>
<sequence length="1336" mass="150124">MSTLPTGLQVFPGQPVSNGQALPGFRRLLVDGVRYLIYATTSGIVFYTAALEYVSTFPFPSESTYGASNNGDHREQGESYLGFDVDQHGSILLWRNRNVWIIRSDTATTASDTKVGAGIPLKWKLHSEIRSQHPIRKAQLVQNTILLQLDRPSISVEVWKLKPSLSFPVWERKTIIGLHAPLVSLVLSPCQTHIAYCQQGEPIAHIQPLNPQGQLAGRLQTLRHPGKDGLRGLCWRGQDVSWNAQGADIIDDSQPALFTFDARNTLRLYTPIVDAPSYFQMVFAHRLSALDVPNGLDIRKQGEEIKPSGFNRDRAYNPYTISSSGSGDEIYWVDRSHNIRSVRFEGFEAKPPSVLRIGAEKVWKLAQSSSDTVDASLATQVVAVDLDSTHVLVSETDAMNNLTHLKRVDLELGGCRASKRIFLGLGHEQKGIWREDRLGKVLTVTGQGVCGIWDAKAGSSLQLKATLNLLAETETIDALCLLEHEGPLVYSSDTQLRAVNLQTGGLVWELDISEGCGVKKLLNIRRLEDRSLLLTAQQGIAMRAIFGDTITAIPQVEMFDPRPTLSGVYRPVSDKEECRIVQPAGPLVIGEQGRDDILVATNDGRLLWTHIAQTDIVIARSLRIASENMDLLAVAGRRKAACVSDGELLIWDVEDAMYANAAEHVETLPGEILALSWSSYDENLLLAVGTPQNVRVLFQGRTDSDQLNTAWSTLFMIDVTCISPYPLSGFTFMPGGQLVLCTGTQVSTLDLTRADLERLRRGRTCLPDFHRFHLEQCIVWNREAELQDILARLNSALDGKQEYQALSPESFWNEGEKVALIQPREDRGDMLNSSRQNKSNFTEQDALLTGREDRYPLLNNQSLSPLGWSRKQIRGIERMCAVVKVLDKEEIRIDSFGKKYLSALYMRASGPSRPSVPFRYVVWAVHSRRQADLLRASTQYWEQDRLTWTEAKRMGTPFWLSDIETLRGHADQIARNEFLSSERDPISCSLLYFALDKKATVYGLWRQAYGHKEQQSMLKFLSNDFTQERWKGAALKNAYALLSKQRYQYAAAFFMLAGQPRDAIRICLRQMNDLEMAIMLARIADYRTEHPGDYAPTLLELDKQDEPRPVPVCGEMLREVIETTVLPDARKVGDRWLSHWALWNLGQRSLAIRHLTLPLRDVGMEPEDADNRIRGVLSGSADWMSLYYDLRRRYFESGNSASDSKSMGETDTWLTRAEEWDMVRHRSQRLWAMGFWSLSLAIIRDWKFVAIAQPKQHRQTKDQGDTPEIERVTAASTEDASSQTLSTAGKPAENDEGSKDSPKIAPAKLSLFKENAVVVDSKESQGAMEFDMSSFF</sequence>
<protein>
    <recommendedName>
        <fullName evidence="2">RAVE complex protein Rav1 C-terminal domain-containing protein</fullName>
    </recommendedName>
</protein>
<dbReference type="GO" id="GO:0043291">
    <property type="term" value="C:RAVE complex"/>
    <property type="evidence" value="ECO:0007669"/>
    <property type="project" value="TreeGrafter"/>
</dbReference>